<reference evidence="1" key="2">
    <citation type="journal article" date="2022" name="Res Sq">
        <title>Comparative Genomics Reveals Insights into the Divergent Evolution of Astigmatic Mites and Household Pest Adaptations.</title>
        <authorList>
            <person name="Xiong Q."/>
            <person name="Wan A.T.-Y."/>
            <person name="Liu X.-Y."/>
            <person name="Fung C.S.-H."/>
            <person name="Xiao X."/>
            <person name="Malainual N."/>
            <person name="Hou J."/>
            <person name="Wang L."/>
            <person name="Wang M."/>
            <person name="Yang K."/>
            <person name="Cui Y."/>
            <person name="Leung E."/>
            <person name="Nong W."/>
            <person name="Shin S.-K."/>
            <person name="Au S."/>
            <person name="Jeong K.Y."/>
            <person name="Chew F.T."/>
            <person name="Hui J."/>
            <person name="Leung T.F."/>
            <person name="Tungtrongchitr A."/>
            <person name="Zhong N."/>
            <person name="Liu Z."/>
            <person name="Tsui S."/>
        </authorList>
    </citation>
    <scope>NUCLEOTIDE SEQUENCE</scope>
    <source>
        <strain evidence="1">Derf</strain>
        <tissue evidence="1">Whole organism</tissue>
    </source>
</reference>
<dbReference type="AlphaFoldDB" id="A0A922LBK6"/>
<accession>A0A922LBK6</accession>
<gene>
    <name evidence="1" type="ORF">DERF_001949</name>
</gene>
<comment type="caution">
    <text evidence="1">The sequence shown here is derived from an EMBL/GenBank/DDBJ whole genome shotgun (WGS) entry which is preliminary data.</text>
</comment>
<sequence length="116" mass="13812">YLDESGHNRVSSVLWCHSFDHFISTVPWKRKFTCKRSNHRINESIRIVPFRTNFGGACHPIIIIDQCIIGRVTIRFIFDRIVDWLLSKQRFKYHTPYPKNWINFKIYAINLNSSNG</sequence>
<evidence type="ECO:0000313" key="2">
    <source>
        <dbReference type="Proteomes" id="UP000790347"/>
    </source>
</evidence>
<protein>
    <submittedName>
        <fullName evidence="1">Uncharacterized protein</fullName>
    </submittedName>
</protein>
<name>A0A922LBK6_DERFA</name>
<dbReference type="EMBL" id="ASGP02000001">
    <property type="protein sequence ID" value="KAH9527967.1"/>
    <property type="molecule type" value="Genomic_DNA"/>
</dbReference>
<evidence type="ECO:0000313" key="1">
    <source>
        <dbReference type="EMBL" id="KAH9527967.1"/>
    </source>
</evidence>
<feature type="non-terminal residue" evidence="1">
    <location>
        <position position="116"/>
    </location>
</feature>
<proteinExistence type="predicted"/>
<dbReference type="Proteomes" id="UP000790347">
    <property type="component" value="Unassembled WGS sequence"/>
</dbReference>
<keyword evidence="2" id="KW-1185">Reference proteome</keyword>
<reference evidence="1" key="1">
    <citation type="submission" date="2013-05" db="EMBL/GenBank/DDBJ databases">
        <authorList>
            <person name="Yim A.K.Y."/>
            <person name="Chan T.F."/>
            <person name="Ji K.M."/>
            <person name="Liu X.Y."/>
            <person name="Zhou J.W."/>
            <person name="Li R.Q."/>
            <person name="Yang K.Y."/>
            <person name="Li J."/>
            <person name="Li M."/>
            <person name="Law P.T.W."/>
            <person name="Wu Y.L."/>
            <person name="Cai Z.L."/>
            <person name="Qin H."/>
            <person name="Bao Y."/>
            <person name="Leung R.K.K."/>
            <person name="Ng P.K.S."/>
            <person name="Zou J."/>
            <person name="Zhong X.J."/>
            <person name="Ran P.X."/>
            <person name="Zhong N.S."/>
            <person name="Liu Z.G."/>
            <person name="Tsui S.K.W."/>
        </authorList>
    </citation>
    <scope>NUCLEOTIDE SEQUENCE</scope>
    <source>
        <strain evidence="1">Derf</strain>
        <tissue evidence="1">Whole organism</tissue>
    </source>
</reference>
<organism evidence="1 2">
    <name type="scientific">Dermatophagoides farinae</name>
    <name type="common">American house dust mite</name>
    <dbReference type="NCBI Taxonomy" id="6954"/>
    <lineage>
        <taxon>Eukaryota</taxon>
        <taxon>Metazoa</taxon>
        <taxon>Ecdysozoa</taxon>
        <taxon>Arthropoda</taxon>
        <taxon>Chelicerata</taxon>
        <taxon>Arachnida</taxon>
        <taxon>Acari</taxon>
        <taxon>Acariformes</taxon>
        <taxon>Sarcoptiformes</taxon>
        <taxon>Astigmata</taxon>
        <taxon>Psoroptidia</taxon>
        <taxon>Analgoidea</taxon>
        <taxon>Pyroglyphidae</taxon>
        <taxon>Dermatophagoidinae</taxon>
        <taxon>Dermatophagoides</taxon>
    </lineage>
</organism>